<organism evidence="1 2">
    <name type="scientific">Puccinia striiformis f. sp. tritici</name>
    <dbReference type="NCBI Taxonomy" id="168172"/>
    <lineage>
        <taxon>Eukaryota</taxon>
        <taxon>Fungi</taxon>
        <taxon>Dikarya</taxon>
        <taxon>Basidiomycota</taxon>
        <taxon>Pucciniomycotina</taxon>
        <taxon>Pucciniomycetes</taxon>
        <taxon>Pucciniales</taxon>
        <taxon>Pucciniaceae</taxon>
        <taxon>Puccinia</taxon>
    </lineage>
</organism>
<keyword evidence="2" id="KW-1185">Reference proteome</keyword>
<dbReference type="Proteomes" id="UP001060170">
    <property type="component" value="Chromosome 1"/>
</dbReference>
<reference evidence="2" key="1">
    <citation type="journal article" date="2018" name="BMC Genomics">
        <title>Genomic insights into host adaptation between the wheat stripe rust pathogen (Puccinia striiformis f. sp. tritici) and the barley stripe rust pathogen (Puccinia striiformis f. sp. hordei).</title>
        <authorList>
            <person name="Xia C."/>
            <person name="Wang M."/>
            <person name="Yin C."/>
            <person name="Cornejo O.E."/>
            <person name="Hulbert S.H."/>
            <person name="Chen X."/>
        </authorList>
    </citation>
    <scope>NUCLEOTIDE SEQUENCE [LARGE SCALE GENOMIC DNA]</scope>
    <source>
        <strain evidence="2">93-210</strain>
    </source>
</reference>
<reference evidence="2" key="2">
    <citation type="journal article" date="2018" name="Mol. Plant Microbe Interact.">
        <title>Genome sequence resources for the wheat stripe rust pathogen (Puccinia striiformis f. sp. tritici) and the barley stripe rust pathogen (Puccinia striiformis f. sp. hordei).</title>
        <authorList>
            <person name="Xia C."/>
            <person name="Wang M."/>
            <person name="Yin C."/>
            <person name="Cornejo O.E."/>
            <person name="Hulbert S.H."/>
            <person name="Chen X."/>
        </authorList>
    </citation>
    <scope>NUCLEOTIDE SEQUENCE [LARGE SCALE GENOMIC DNA]</scope>
    <source>
        <strain evidence="2">93-210</strain>
    </source>
</reference>
<proteinExistence type="predicted"/>
<comment type="caution">
    <text evidence="1">The sequence shown here is derived from an EMBL/GenBank/DDBJ whole genome shotgun (WGS) entry which is preliminary data.</text>
</comment>
<sequence>MIYRSFEQSSTKSIFSKPNYSDYDGENSYESAAKFVHWNVLQLCQDPKEDIITHFPCATNSQDIRRSCGCSGVNPQKKSGSSREPLLHNSLRHLSCLLMRAPFSCKDTSRATLNYTTNRDDTSPYACIDFYITQTNQSVSHRLLPRFTPPQKLS</sequence>
<gene>
    <name evidence="1" type="ORF">MJO28_000016</name>
</gene>
<protein>
    <submittedName>
        <fullName evidence="1">Uncharacterized protein</fullName>
    </submittedName>
</protein>
<accession>A0ACC0EWX0</accession>
<evidence type="ECO:0000313" key="1">
    <source>
        <dbReference type="EMBL" id="KAI7961922.1"/>
    </source>
</evidence>
<reference evidence="1 2" key="3">
    <citation type="journal article" date="2022" name="Microbiol. Spectr.">
        <title>Folding features and dynamics of 3D genome architecture in plant fungal pathogens.</title>
        <authorList>
            <person name="Xia C."/>
        </authorList>
    </citation>
    <scope>NUCLEOTIDE SEQUENCE [LARGE SCALE GENOMIC DNA]</scope>
    <source>
        <strain evidence="1 2">93-210</strain>
    </source>
</reference>
<dbReference type="EMBL" id="CM045865">
    <property type="protein sequence ID" value="KAI7961922.1"/>
    <property type="molecule type" value="Genomic_DNA"/>
</dbReference>
<name>A0ACC0EWX0_9BASI</name>
<evidence type="ECO:0000313" key="2">
    <source>
        <dbReference type="Proteomes" id="UP001060170"/>
    </source>
</evidence>